<dbReference type="RefSeq" id="WP_053529131.1">
    <property type="nucleotide sequence ID" value="NZ_CP011288.1"/>
</dbReference>
<evidence type="ECO:0000313" key="4">
    <source>
        <dbReference type="EMBL" id="HAB4467550.1"/>
    </source>
</evidence>
<feature type="domain" description="HTH arsR-type" evidence="1">
    <location>
        <begin position="1"/>
        <end position="95"/>
    </location>
</feature>
<dbReference type="GO" id="GO:0003677">
    <property type="term" value="F:DNA binding"/>
    <property type="evidence" value="ECO:0007669"/>
    <property type="project" value="TreeGrafter"/>
</dbReference>
<dbReference type="GO" id="GO:0010288">
    <property type="term" value="P:response to lead ion"/>
    <property type="evidence" value="ECO:0007669"/>
    <property type="project" value="TreeGrafter"/>
</dbReference>
<evidence type="ECO:0000313" key="7">
    <source>
        <dbReference type="EMBL" id="MIE71211.1"/>
    </source>
</evidence>
<proteinExistence type="predicted"/>
<dbReference type="EMBL" id="CP075144">
    <property type="protein sequence ID" value="QWJ69128.1"/>
    <property type="molecule type" value="Genomic_DNA"/>
</dbReference>
<protein>
    <submittedName>
        <fullName evidence="2 9">Transcriptional regulator</fullName>
    </submittedName>
    <submittedName>
        <fullName evidence="4">Helix-turn-helix domain-containing protein</fullName>
    </submittedName>
    <submittedName>
        <fullName evidence="3">Helix-turn-helix transcriptional regulator</fullName>
    </submittedName>
</protein>
<dbReference type="GO" id="GO:0032791">
    <property type="term" value="F:lead ion binding"/>
    <property type="evidence" value="ECO:0007669"/>
    <property type="project" value="TreeGrafter"/>
</dbReference>
<reference evidence="4" key="5">
    <citation type="submission" date="2019-10" db="EMBL/GenBank/DDBJ databases">
        <authorList>
            <consortium name="NCBI Pathogen Detection Project"/>
        </authorList>
    </citation>
    <scope>NUCLEOTIDE SEQUENCE</scope>
    <source>
        <strain evidence="5">11-1391</strain>
        <strain evidence="4">Salmonella enterica</strain>
    </source>
</reference>
<dbReference type="InterPro" id="IPR052543">
    <property type="entry name" value="HTH_Metal-responsive_Reg"/>
</dbReference>
<dbReference type="PANTHER" id="PTHR39168">
    <property type="entry name" value="TRANSCRIPTIONAL REGULATOR-RELATED"/>
    <property type="match status" value="1"/>
</dbReference>
<gene>
    <name evidence="8" type="ORF">ABB53_020840</name>
    <name evidence="2" type="ORF">CNQ75_24115</name>
    <name evidence="7" type="ORF">EL06_17720</name>
    <name evidence="3" type="ORF">FNI27_21675</name>
    <name evidence="5" type="ORF">G0D47_16210</name>
    <name evidence="6" type="ORF">G2974_23565</name>
    <name evidence="4" type="ORF">GBZ04_23520</name>
    <name evidence="9" type="ORF">JMJ85_21300</name>
</gene>
<dbReference type="PANTHER" id="PTHR39168:SF1">
    <property type="entry name" value="TRANSCRIPTIONAL REGULATORY PROTEIN"/>
    <property type="match status" value="1"/>
</dbReference>
<dbReference type="Pfam" id="PF01022">
    <property type="entry name" value="HTH_5"/>
    <property type="match status" value="1"/>
</dbReference>
<reference evidence="8" key="6">
    <citation type="submission" date="2021-05" db="EMBL/GenBank/DDBJ databases">
        <title>Whole genome PacBio Sequel sequence of Salmonella enterica subsp. enterica.</title>
        <authorList>
            <person name="Hoffmann M."/>
            <person name="Balkey M."/>
            <person name="Luo Y."/>
        </authorList>
    </citation>
    <scope>NUCLEOTIDE SEQUENCE</scope>
    <source>
        <strain evidence="8">CFSAN030538</strain>
    </source>
</reference>
<dbReference type="InterPro" id="IPR036390">
    <property type="entry name" value="WH_DNA-bd_sf"/>
</dbReference>
<dbReference type="CDD" id="cd00090">
    <property type="entry name" value="HTH_ARSR"/>
    <property type="match status" value="1"/>
</dbReference>
<evidence type="ECO:0000313" key="6">
    <source>
        <dbReference type="EMBL" id="HAE1651261.1"/>
    </source>
</evidence>
<reference evidence="4" key="2">
    <citation type="journal article" date="2018" name="Genome Biol.">
        <title>SKESA: strategic k-mer extension for scrupulous assemblies.</title>
        <authorList>
            <person name="Souvorov A."/>
            <person name="Agarwala R."/>
            <person name="Lipman D.J."/>
        </authorList>
    </citation>
    <scope>NUCLEOTIDE SEQUENCE</scope>
    <source>
        <strain evidence="5">11-1391</strain>
        <strain evidence="4">Salmonella enterica</strain>
    </source>
</reference>
<dbReference type="EMBL" id="AAIXUH010000025">
    <property type="protein sequence ID" value="ECJ2915525.1"/>
    <property type="molecule type" value="Genomic_DNA"/>
</dbReference>
<dbReference type="AlphaFoldDB" id="A0A2I5HP20"/>
<dbReference type="EMBL" id="DAARAS010000218">
    <property type="protein sequence ID" value="HAE1651261.1"/>
    <property type="molecule type" value="Genomic_DNA"/>
</dbReference>
<evidence type="ECO:0000313" key="10">
    <source>
        <dbReference type="Proteomes" id="UP000230639"/>
    </source>
</evidence>
<reference evidence="9" key="7">
    <citation type="submission" date="2021-07" db="EMBL/GenBank/DDBJ databases">
        <title>Whole-Genome Sequences of non-enterica strains of Salmonella enterica isolated from poultry houses.</title>
        <authorList>
            <person name="Lamas A."/>
            <person name="Regal P."/>
            <person name="Miranda J.M."/>
            <person name="Vazquez B."/>
            <person name="Cepeda A."/>
            <person name="Franco C.M."/>
        </authorList>
    </citation>
    <scope>NUCLEOTIDE SEQUENCE</scope>
    <source>
        <strain evidence="9">LHICA_D1</strain>
    </source>
</reference>
<evidence type="ECO:0000313" key="2">
    <source>
        <dbReference type="EMBL" id="ATW57314.1"/>
    </source>
</evidence>
<dbReference type="Proteomes" id="UP000885362">
    <property type="component" value="Unassembled WGS sequence"/>
</dbReference>
<sequence length="237" mass="27079">MDDSLPNFSRLAYLLANPGRAKMLSSLMDSNHLTASELAYLSGLSAQSTSNHLSKLLYFKVVTFEKVGRNRYYRLYNQLVAQAIESMMAATYTDLALQQRRKPAGFKKLCYARTCYDHIAGHVGVSIFESLSKQQILITERDHLEISEKGYQWFIKELDIDIRSVPPSRRALVIPCMDWSEQSYHLSGELGSILLRCMLDRRYITKADEYRTLTITTSGLRFLQQALEIGGLLEPHE</sequence>
<evidence type="ECO:0000313" key="9">
    <source>
        <dbReference type="EMBL" id="QXN83269.1"/>
    </source>
</evidence>
<reference evidence="2 10" key="1">
    <citation type="submission" date="2017-09" db="EMBL/GenBank/DDBJ databases">
        <title>Complete genome of Salmonella enterica subsp. diarizonae isolated from stool of a patient with bacterial enteropathy.</title>
        <authorList>
            <person name="Zhou J."/>
            <person name="Chen Q."/>
            <person name="Guo L."/>
            <person name="Fan J."/>
        </authorList>
    </citation>
    <scope>NUCLEOTIDE SEQUENCE [LARGE SCALE GENOMIC DNA]</scope>
    <source>
        <strain evidence="2 10">HZS154</strain>
    </source>
</reference>
<evidence type="ECO:0000259" key="1">
    <source>
        <dbReference type="PROSITE" id="PS50987"/>
    </source>
</evidence>
<dbReference type="STRING" id="59204.UQ49_02805"/>
<dbReference type="PROSITE" id="PS50987">
    <property type="entry name" value="HTH_ARSR_2"/>
    <property type="match status" value="1"/>
</dbReference>
<evidence type="ECO:0000313" key="3">
    <source>
        <dbReference type="EMBL" id="ECJ2915525.1"/>
    </source>
</evidence>
<evidence type="ECO:0000313" key="5">
    <source>
        <dbReference type="EMBL" id="HAC6766181.1"/>
    </source>
</evidence>
<organism evidence="2 10">
    <name type="scientific">Salmonella diarizonae</name>
    <dbReference type="NCBI Taxonomy" id="59204"/>
    <lineage>
        <taxon>Bacteria</taxon>
        <taxon>Pseudomonadati</taxon>
        <taxon>Pseudomonadota</taxon>
        <taxon>Gammaproteobacteria</taxon>
        <taxon>Enterobacterales</taxon>
        <taxon>Enterobacteriaceae</taxon>
        <taxon>Salmonella</taxon>
    </lineage>
</organism>
<dbReference type="InterPro" id="IPR036388">
    <property type="entry name" value="WH-like_DNA-bd_sf"/>
</dbReference>
<reference evidence="3" key="4">
    <citation type="submission" date="2019-07" db="EMBL/GenBank/DDBJ databases">
        <authorList>
            <person name="Ashton P.M."/>
            <person name="Dallman T."/>
            <person name="Nair S."/>
            <person name="De Pinna E."/>
            <person name="Peters T."/>
            <person name="Grant K."/>
        </authorList>
    </citation>
    <scope>NUCLEOTIDE SEQUENCE</scope>
    <source>
        <strain evidence="3">481463</strain>
    </source>
</reference>
<dbReference type="EMBL" id="DAAMII010000018">
    <property type="protein sequence ID" value="HAC6766181.1"/>
    <property type="molecule type" value="Genomic_DNA"/>
</dbReference>
<reference evidence="7" key="3">
    <citation type="submission" date="2018-08" db="EMBL/GenBank/DDBJ databases">
        <authorList>
            <consortium name="GenomeTrakr network: Whole genome sequencing for foodborne pathogen traceback"/>
        </authorList>
    </citation>
    <scope>NUCLEOTIDE SEQUENCE [LARGE SCALE GENOMIC DNA]</scope>
    <source>
        <strain evidence="8">CFSAN030538</strain>
        <strain evidence="7">FMA0132</strain>
    </source>
</reference>
<dbReference type="SUPFAM" id="SSF46785">
    <property type="entry name" value="Winged helix' DNA-binding domain"/>
    <property type="match status" value="1"/>
</dbReference>
<dbReference type="Proteomes" id="UP000230639">
    <property type="component" value="Chromosome"/>
</dbReference>
<dbReference type="GO" id="GO:0046686">
    <property type="term" value="P:response to cadmium ion"/>
    <property type="evidence" value="ECO:0007669"/>
    <property type="project" value="TreeGrafter"/>
</dbReference>
<dbReference type="GO" id="GO:0097063">
    <property type="term" value="F:cadmium ion sensor activity"/>
    <property type="evidence" value="ECO:0007669"/>
    <property type="project" value="TreeGrafter"/>
</dbReference>
<dbReference type="InterPro" id="IPR011991">
    <property type="entry name" value="ArsR-like_HTH"/>
</dbReference>
<dbReference type="EMBL" id="CP078142">
    <property type="protein sequence ID" value="QXN83269.1"/>
    <property type="molecule type" value="Genomic_DNA"/>
</dbReference>
<name>A0A2I5HP20_SALDZ</name>
<dbReference type="EMBL" id="CP023345">
    <property type="protein sequence ID" value="ATW57314.1"/>
    <property type="molecule type" value="Genomic_DNA"/>
</dbReference>
<dbReference type="SMART" id="SM00418">
    <property type="entry name" value="HTH_ARSR"/>
    <property type="match status" value="1"/>
</dbReference>
<dbReference type="InterPro" id="IPR001845">
    <property type="entry name" value="HTH_ArsR_DNA-bd_dom"/>
</dbReference>
<dbReference type="EMBL" id="RSHK01000018">
    <property type="protein sequence ID" value="MIE71211.1"/>
    <property type="molecule type" value="Genomic_DNA"/>
</dbReference>
<accession>A0A2I5HP20</accession>
<dbReference type="EMBL" id="DAAGTH010000106">
    <property type="protein sequence ID" value="HAB4467550.1"/>
    <property type="molecule type" value="Genomic_DNA"/>
</dbReference>
<dbReference type="Gene3D" id="1.10.10.10">
    <property type="entry name" value="Winged helix-like DNA-binding domain superfamily/Winged helix DNA-binding domain"/>
    <property type="match status" value="1"/>
</dbReference>
<evidence type="ECO:0000313" key="8">
    <source>
        <dbReference type="EMBL" id="QWJ69128.1"/>
    </source>
</evidence>
<dbReference type="GO" id="GO:0003700">
    <property type="term" value="F:DNA-binding transcription factor activity"/>
    <property type="evidence" value="ECO:0007669"/>
    <property type="project" value="InterPro"/>
</dbReference>